<evidence type="ECO:0000313" key="2">
    <source>
        <dbReference type="Proteomes" id="UP000285579"/>
    </source>
</evidence>
<dbReference type="PANTHER" id="PTHR40045">
    <property type="entry name" value="YCGG FAMILY PROTEIN"/>
    <property type="match status" value="1"/>
</dbReference>
<protein>
    <submittedName>
        <fullName evidence="1">YqcI/YcgG family protein</fullName>
    </submittedName>
</protein>
<accession>A0AAQ0M396</accession>
<dbReference type="PANTHER" id="PTHR40045:SF1">
    <property type="entry name" value="YQCI_YCGG FAMILY PROTEIN"/>
    <property type="match status" value="1"/>
</dbReference>
<organism evidence="1 2">
    <name type="scientific">Staphylococcus xylosus</name>
    <dbReference type="NCBI Taxonomy" id="1288"/>
    <lineage>
        <taxon>Bacteria</taxon>
        <taxon>Bacillati</taxon>
        <taxon>Bacillota</taxon>
        <taxon>Bacilli</taxon>
        <taxon>Bacillales</taxon>
        <taxon>Staphylococcaceae</taxon>
        <taxon>Staphylococcus</taxon>
    </lineage>
</organism>
<dbReference type="Pfam" id="PF08892">
    <property type="entry name" value="YqcI_YcgG"/>
    <property type="match status" value="1"/>
</dbReference>
<reference evidence="1 2" key="1">
    <citation type="journal article" date="2016" name="Front. Microbiol.">
        <title>Comprehensive Phylogenetic Analysis of Bovine Non-aureus Staphylococci Species Based on Whole-Genome Sequencing.</title>
        <authorList>
            <person name="Naushad S."/>
            <person name="Barkema H.W."/>
            <person name="Luby C."/>
            <person name="Condas L.A."/>
            <person name="Nobrega D.B."/>
            <person name="Carson D.A."/>
            <person name="De Buck J."/>
        </authorList>
    </citation>
    <scope>NUCLEOTIDE SEQUENCE [LARGE SCALE GENOMIC DNA]</scope>
    <source>
        <strain evidence="1 2">SNUC 1349</strain>
    </source>
</reference>
<proteinExistence type="predicted"/>
<dbReference type="EMBL" id="QXUI01000001">
    <property type="protein sequence ID" value="RIM94718.1"/>
    <property type="molecule type" value="Genomic_DNA"/>
</dbReference>
<dbReference type="InterPro" id="IPR014988">
    <property type="entry name" value="Uncharacterised_YqcI/YcgG"/>
</dbReference>
<dbReference type="AlphaFoldDB" id="A0AAQ0M396"/>
<dbReference type="Proteomes" id="UP000285579">
    <property type="component" value="Unassembled WGS sequence"/>
</dbReference>
<name>A0AAQ0M396_STAXY</name>
<comment type="caution">
    <text evidence="1">The sequence shown here is derived from an EMBL/GenBank/DDBJ whole genome shotgun (WGS) entry which is preliminary data.</text>
</comment>
<sequence length="239" mass="28369">MSYLIEKNELLTPQTNFPDWLIKQYDYWNETVGNKEFPCHFGTQSENNGSLRYSYIENDNYTLLPEVLRGFLALSKNNPRRRHALVLFIEPEENKDLKYYNEKFWSILNYLHENDNEEWPDSWTNDPDDVNWEFIFDREPIFVSANMPAYQNRKTRNLGECQILIFQPRRIFNGISEDTKSGSKAISMIRDKVENIEGMPTHPDLGGYGNTHEWKQYVISDDNKSETGKCPFMYKYSKQ</sequence>
<evidence type="ECO:0000313" key="1">
    <source>
        <dbReference type="EMBL" id="RIM94718.1"/>
    </source>
</evidence>
<gene>
    <name evidence="1" type="ORF">BU104_02395</name>
</gene>